<evidence type="ECO:0000313" key="2">
    <source>
        <dbReference type="EMBL" id="PZQ23599.1"/>
    </source>
</evidence>
<dbReference type="AlphaFoldDB" id="A0A2W5L551"/>
<evidence type="ECO:0000256" key="1">
    <source>
        <dbReference type="SAM" id="Phobius"/>
    </source>
</evidence>
<accession>A0A2W5L551</accession>
<keyword evidence="1" id="KW-0472">Membrane</keyword>
<dbReference type="Gene3D" id="1.10.3230.30">
    <property type="entry name" value="Phage gp6-like head-tail connector protein"/>
    <property type="match status" value="1"/>
</dbReference>
<dbReference type="EMBL" id="QFPJ01000006">
    <property type="protein sequence ID" value="PZQ23599.1"/>
    <property type="molecule type" value="Genomic_DNA"/>
</dbReference>
<gene>
    <name evidence="2" type="ORF">DI569_03935</name>
</gene>
<name>A0A2W5L551_SPHMC</name>
<feature type="transmembrane region" description="Helical" evidence="1">
    <location>
        <begin position="30"/>
        <end position="53"/>
    </location>
</feature>
<protein>
    <recommendedName>
        <fullName evidence="4">PhiE125 gp8 family phage protein</fullName>
    </recommendedName>
</protein>
<evidence type="ECO:0008006" key="4">
    <source>
        <dbReference type="Google" id="ProtNLM"/>
    </source>
</evidence>
<keyword evidence="1" id="KW-1133">Transmembrane helix</keyword>
<dbReference type="Proteomes" id="UP000248597">
    <property type="component" value="Unassembled WGS sequence"/>
</dbReference>
<comment type="caution">
    <text evidence="2">The sequence shown here is derived from an EMBL/GenBank/DDBJ whole genome shotgun (WGS) entry which is preliminary data.</text>
</comment>
<sequence length="180" mass="19060">MTTSLLPGDAPVGLNEVRAWLRMGASIDDAVIAALVRAAASICEAFIGGWLIIRAVRQETVTKGGAIRLNARPLVAVDAVRLDRGDGAEPLAADRWRLEIAPDGTGWLTLLDPGAAGRIEVDYHAGMAADVNAVPEAIRQGLLRMVQHLHEARDSDGGPPPAAIAALWQPWRRVTLGGGR</sequence>
<proteinExistence type="predicted"/>
<dbReference type="NCBIfam" id="TIGR02215">
    <property type="entry name" value="phage_chp_gp8"/>
    <property type="match status" value="1"/>
</dbReference>
<evidence type="ECO:0000313" key="3">
    <source>
        <dbReference type="Proteomes" id="UP000248597"/>
    </source>
</evidence>
<organism evidence="2 3">
    <name type="scientific">Sphingopyxis macrogoltabida</name>
    <name type="common">Sphingomonas macrogoltabidus</name>
    <dbReference type="NCBI Taxonomy" id="33050"/>
    <lineage>
        <taxon>Bacteria</taxon>
        <taxon>Pseudomonadati</taxon>
        <taxon>Pseudomonadota</taxon>
        <taxon>Alphaproteobacteria</taxon>
        <taxon>Sphingomonadales</taxon>
        <taxon>Sphingomonadaceae</taxon>
        <taxon>Sphingopyxis</taxon>
    </lineage>
</organism>
<dbReference type="CDD" id="cd08054">
    <property type="entry name" value="gp6"/>
    <property type="match status" value="1"/>
</dbReference>
<reference evidence="2 3" key="1">
    <citation type="submission" date="2017-08" db="EMBL/GenBank/DDBJ databases">
        <title>Infants hospitalized years apart are colonized by the same room-sourced microbial strains.</title>
        <authorList>
            <person name="Brooks B."/>
            <person name="Olm M.R."/>
            <person name="Firek B.A."/>
            <person name="Baker R."/>
            <person name="Thomas B.C."/>
            <person name="Morowitz M.J."/>
            <person name="Banfield J.F."/>
        </authorList>
    </citation>
    <scope>NUCLEOTIDE SEQUENCE [LARGE SCALE GENOMIC DNA]</scope>
    <source>
        <strain evidence="2">S2_005_003_R2_47</strain>
    </source>
</reference>
<dbReference type="InterPro" id="IPR011738">
    <property type="entry name" value="Phage_CHP"/>
</dbReference>
<keyword evidence="1" id="KW-0812">Transmembrane</keyword>